<accession>A0AB38ZJV9</accession>
<evidence type="ECO:0000256" key="1">
    <source>
        <dbReference type="SAM" id="MobiDB-lite"/>
    </source>
</evidence>
<name>A0AB38ZJV9_9VIRU</name>
<sequence>MREESNKKWETSERKARQDWQSGESQRQREWQGEQSRMQQHWQTKQNDLDRQWKTWNAKEDRSFREGQLHEQFGQQEKMQGNMFQQQEKMLRLDYELRGYTTPGAVYGGNAAGGAPSTRPSAGTQTTSSYSGSFVRPKSLTYSALTPGVIKSNNEGLGFGTPRSQARIFANSNSSTTVGTQSGTSAEMLNENTPIQPFEHTNSGPARNIQPSVNVISNEATSSKPVMSPASHTTTIGPGGPKNATSGIASGFAKNQQIAEAGAEGGPMGALMAGLAQESESQQRMGKGAGLALSTIF</sequence>
<feature type="compositionally biased region" description="Polar residues" evidence="1">
    <location>
        <begin position="33"/>
        <end position="46"/>
    </location>
</feature>
<dbReference type="EMBL" id="PP272707">
    <property type="protein sequence ID" value="WZI33443.1"/>
    <property type="molecule type" value="Viral_cRNA"/>
</dbReference>
<feature type="compositionally biased region" description="Polar residues" evidence="1">
    <location>
        <begin position="118"/>
        <end position="132"/>
    </location>
</feature>
<feature type="compositionally biased region" description="Basic and acidic residues" evidence="1">
    <location>
        <begin position="1"/>
        <end position="18"/>
    </location>
</feature>
<evidence type="ECO:0000313" key="2">
    <source>
        <dbReference type="EMBL" id="WZI33284.1"/>
    </source>
</evidence>
<dbReference type="EMBL" id="PP272577">
    <property type="protein sequence ID" value="WZI33284.1"/>
    <property type="molecule type" value="Viral_cRNA"/>
</dbReference>
<reference evidence="2" key="1">
    <citation type="journal article" date="2024" name="NPJ Biofilms Microbiomes">
        <title>Decoding the RNA viromes in shrew lungs along the eastern coast of China.</title>
        <authorList>
            <person name="Zhang J.T."/>
            <person name="Hu Z.Y."/>
            <person name="Tang F."/>
            <person name="Liu Y.T."/>
            <person name="Tan W.L."/>
            <person name="Ma X.F."/>
            <person name="Zhang Y.F."/>
            <person name="Si G.Q."/>
            <person name="Zhang L."/>
            <person name="Zhang M.Q."/>
            <person name="Peng C."/>
            <person name="Fu B.K."/>
            <person name="Fang L.Q."/>
            <person name="Zhang X.A."/>
            <person name="Liu W."/>
        </authorList>
    </citation>
    <scope>NUCLEOTIDE SEQUENCE</scope>
    <source>
        <strain evidence="2">Ribo_23</strain>
        <strain evidence="3">Ribo_7</strain>
    </source>
</reference>
<evidence type="ECO:0000313" key="3">
    <source>
        <dbReference type="EMBL" id="WZI33443.1"/>
    </source>
</evidence>
<protein>
    <submittedName>
        <fullName evidence="2">ORF2</fullName>
    </submittedName>
</protein>
<feature type="region of interest" description="Disordered" evidence="1">
    <location>
        <begin position="1"/>
        <end position="51"/>
    </location>
</feature>
<organism evidence="2">
    <name type="scientific">Crocidura shantungensis ribovirus 12</name>
    <dbReference type="NCBI Taxonomy" id="3139532"/>
    <lineage>
        <taxon>Viruses</taxon>
        <taxon>Riboviria</taxon>
    </lineage>
</organism>
<feature type="compositionally biased region" description="Polar residues" evidence="1">
    <location>
        <begin position="221"/>
        <end position="236"/>
    </location>
</feature>
<reference evidence="2" key="2">
    <citation type="submission" date="2024-01" db="EMBL/GenBank/DDBJ databases">
        <authorList>
            <person name="Zhang X.-A."/>
            <person name="Zhang J.-T."/>
            <person name="Hu Z.-Y."/>
            <person name="Liu W."/>
        </authorList>
    </citation>
    <scope>NUCLEOTIDE SEQUENCE</scope>
    <source>
        <strain evidence="2">Ribo_23</strain>
        <strain evidence="3">Ribo_7</strain>
    </source>
</reference>
<proteinExistence type="predicted"/>
<feature type="region of interest" description="Disordered" evidence="1">
    <location>
        <begin position="111"/>
        <end position="133"/>
    </location>
</feature>
<feature type="region of interest" description="Disordered" evidence="1">
    <location>
        <begin position="221"/>
        <end position="244"/>
    </location>
</feature>